<gene>
    <name evidence="1" type="ORF">SCALOS_LOCUS6401</name>
</gene>
<feature type="non-terminal residue" evidence="1">
    <location>
        <position position="302"/>
    </location>
</feature>
<comment type="caution">
    <text evidence="1">The sequence shown here is derived from an EMBL/GenBank/DDBJ whole genome shotgun (WGS) entry which is preliminary data.</text>
</comment>
<proteinExistence type="predicted"/>
<keyword evidence="2" id="KW-1185">Reference proteome</keyword>
<dbReference type="EMBL" id="CAJVPM010012138">
    <property type="protein sequence ID" value="CAG8586169.1"/>
    <property type="molecule type" value="Genomic_DNA"/>
</dbReference>
<evidence type="ECO:0000313" key="2">
    <source>
        <dbReference type="Proteomes" id="UP000789860"/>
    </source>
</evidence>
<accession>A0ACA9MM50</accession>
<dbReference type="Proteomes" id="UP000789860">
    <property type="component" value="Unassembled WGS sequence"/>
</dbReference>
<reference evidence="1" key="1">
    <citation type="submission" date="2021-06" db="EMBL/GenBank/DDBJ databases">
        <authorList>
            <person name="Kallberg Y."/>
            <person name="Tangrot J."/>
            <person name="Rosling A."/>
        </authorList>
    </citation>
    <scope>NUCLEOTIDE SEQUENCE</scope>
    <source>
        <strain evidence="1">AU212A</strain>
    </source>
</reference>
<sequence>MATSNLSNLFKDETTKKIYQLTREFNLADLKFNLTDDIRRGFCGTFMNLLIANAFNLGDSSKVIEYADQLKLDYFLSLERGLAECETGKAYMLISKMTKNNNDSEINSELKYDKDKVINDSSKIHFLSAIYNGANLKAVDYLKDYYGIDVEKNLKEKYDNKDIKTIEAIEYYMYSALIFKRNIINDLTVEYVIDVLLYSISLNRKDPDTNCLFIYRLLLWNYMGPKNSSKHLTRKLSIEEICKLLFNGNKQYEDINKEYVEDLIKENKKYIKEMPDNISGEIKKIILKHKLEMPKIDKNKKI</sequence>
<name>A0ACA9MM50_9GLOM</name>
<protein>
    <submittedName>
        <fullName evidence="1">7066_t:CDS:1</fullName>
    </submittedName>
</protein>
<evidence type="ECO:0000313" key="1">
    <source>
        <dbReference type="EMBL" id="CAG8586169.1"/>
    </source>
</evidence>
<organism evidence="1 2">
    <name type="scientific">Scutellospora calospora</name>
    <dbReference type="NCBI Taxonomy" id="85575"/>
    <lineage>
        <taxon>Eukaryota</taxon>
        <taxon>Fungi</taxon>
        <taxon>Fungi incertae sedis</taxon>
        <taxon>Mucoromycota</taxon>
        <taxon>Glomeromycotina</taxon>
        <taxon>Glomeromycetes</taxon>
        <taxon>Diversisporales</taxon>
        <taxon>Gigasporaceae</taxon>
        <taxon>Scutellospora</taxon>
    </lineage>
</organism>